<dbReference type="InterPro" id="IPR046720">
    <property type="entry name" value="DUF6612"/>
</dbReference>
<gene>
    <name evidence="1" type="ORF">SDC9_76581</name>
</gene>
<sequence length="305" mass="33179">MSNDKLKRVKSKMKNFKRITALFASAVLLVSFAGCSTGETTAQIISKTSKLGSYSGKVDLNADVSMQGSEIKYGMSSDISVKTEPFFAEVNITTSSDDPSLGGQYQSKMYLTTNDGVNTAYVGYNGEWNKQIIKADSFKYAVSQYNPVDNAVLFMQSATNLSNVGTEQFNGYTADKYEGTIAKGLIPDLMESTGAISLVGQNIDSSYYENAEDIPVTIWVNEEDGIIVGYKLDLTNLVNHLFDKLNESKTATDENQKLKAVSYLCEAVITDYNNEINTTLPEEALNAALIVDDTQNDSSAADGNS</sequence>
<evidence type="ECO:0000313" key="1">
    <source>
        <dbReference type="EMBL" id="MPM30039.1"/>
    </source>
</evidence>
<protein>
    <submittedName>
        <fullName evidence="1">Uncharacterized protein</fullName>
    </submittedName>
</protein>
<name>A0A644YP04_9ZZZZ</name>
<proteinExistence type="predicted"/>
<reference evidence="1" key="1">
    <citation type="submission" date="2019-08" db="EMBL/GenBank/DDBJ databases">
        <authorList>
            <person name="Kucharzyk K."/>
            <person name="Murdoch R.W."/>
            <person name="Higgins S."/>
            <person name="Loffler F."/>
        </authorList>
    </citation>
    <scope>NUCLEOTIDE SEQUENCE</scope>
</reference>
<dbReference type="EMBL" id="VSSQ01005677">
    <property type="protein sequence ID" value="MPM30039.1"/>
    <property type="molecule type" value="Genomic_DNA"/>
</dbReference>
<organism evidence="1">
    <name type="scientific">bioreactor metagenome</name>
    <dbReference type="NCBI Taxonomy" id="1076179"/>
    <lineage>
        <taxon>unclassified sequences</taxon>
        <taxon>metagenomes</taxon>
        <taxon>ecological metagenomes</taxon>
    </lineage>
</organism>
<dbReference type="Pfam" id="PF20316">
    <property type="entry name" value="DUF6612"/>
    <property type="match status" value="1"/>
</dbReference>
<dbReference type="AlphaFoldDB" id="A0A644YP04"/>
<dbReference type="Gene3D" id="2.50.20.20">
    <property type="match status" value="1"/>
</dbReference>
<accession>A0A644YP04</accession>
<comment type="caution">
    <text evidence="1">The sequence shown here is derived from an EMBL/GenBank/DDBJ whole genome shotgun (WGS) entry which is preliminary data.</text>
</comment>
<dbReference type="PROSITE" id="PS51257">
    <property type="entry name" value="PROKAR_LIPOPROTEIN"/>
    <property type="match status" value="1"/>
</dbReference>